<protein>
    <submittedName>
        <fullName evidence="2">Uncharacterized protein</fullName>
    </submittedName>
</protein>
<dbReference type="Proteomes" id="UP000799324">
    <property type="component" value="Unassembled WGS sequence"/>
</dbReference>
<organism evidence="2 3">
    <name type="scientific">Lophiostoma macrostomum CBS 122681</name>
    <dbReference type="NCBI Taxonomy" id="1314788"/>
    <lineage>
        <taxon>Eukaryota</taxon>
        <taxon>Fungi</taxon>
        <taxon>Dikarya</taxon>
        <taxon>Ascomycota</taxon>
        <taxon>Pezizomycotina</taxon>
        <taxon>Dothideomycetes</taxon>
        <taxon>Pleosporomycetidae</taxon>
        <taxon>Pleosporales</taxon>
        <taxon>Lophiostomataceae</taxon>
        <taxon>Lophiostoma</taxon>
    </lineage>
</organism>
<dbReference type="EMBL" id="MU004300">
    <property type="protein sequence ID" value="KAF2660324.1"/>
    <property type="molecule type" value="Genomic_DNA"/>
</dbReference>
<reference evidence="2" key="1">
    <citation type="journal article" date="2020" name="Stud. Mycol.">
        <title>101 Dothideomycetes genomes: a test case for predicting lifestyles and emergence of pathogens.</title>
        <authorList>
            <person name="Haridas S."/>
            <person name="Albert R."/>
            <person name="Binder M."/>
            <person name="Bloem J."/>
            <person name="Labutti K."/>
            <person name="Salamov A."/>
            <person name="Andreopoulos B."/>
            <person name="Baker S."/>
            <person name="Barry K."/>
            <person name="Bills G."/>
            <person name="Bluhm B."/>
            <person name="Cannon C."/>
            <person name="Castanera R."/>
            <person name="Culley D."/>
            <person name="Daum C."/>
            <person name="Ezra D."/>
            <person name="Gonzalez J."/>
            <person name="Henrissat B."/>
            <person name="Kuo A."/>
            <person name="Liang C."/>
            <person name="Lipzen A."/>
            <person name="Lutzoni F."/>
            <person name="Magnuson J."/>
            <person name="Mondo S."/>
            <person name="Nolan M."/>
            <person name="Ohm R."/>
            <person name="Pangilinan J."/>
            <person name="Park H.-J."/>
            <person name="Ramirez L."/>
            <person name="Alfaro M."/>
            <person name="Sun H."/>
            <person name="Tritt A."/>
            <person name="Yoshinaga Y."/>
            <person name="Zwiers L.-H."/>
            <person name="Turgeon B."/>
            <person name="Goodwin S."/>
            <person name="Spatafora J."/>
            <person name="Crous P."/>
            <person name="Grigoriev I."/>
        </authorList>
    </citation>
    <scope>NUCLEOTIDE SEQUENCE</scope>
    <source>
        <strain evidence="2">CBS 122681</strain>
    </source>
</reference>
<evidence type="ECO:0000313" key="3">
    <source>
        <dbReference type="Proteomes" id="UP000799324"/>
    </source>
</evidence>
<gene>
    <name evidence="2" type="ORF">K491DRAFT_78459</name>
</gene>
<name>A0A6A6TP03_9PLEO</name>
<feature type="region of interest" description="Disordered" evidence="1">
    <location>
        <begin position="52"/>
        <end position="75"/>
    </location>
</feature>
<proteinExistence type="predicted"/>
<evidence type="ECO:0000256" key="1">
    <source>
        <dbReference type="SAM" id="MobiDB-lite"/>
    </source>
</evidence>
<keyword evidence="3" id="KW-1185">Reference proteome</keyword>
<dbReference type="AlphaFoldDB" id="A0A6A6TP03"/>
<evidence type="ECO:0000313" key="2">
    <source>
        <dbReference type="EMBL" id="KAF2660324.1"/>
    </source>
</evidence>
<accession>A0A6A6TP03</accession>
<sequence>MWYNGTVDGVLRECIQDMDWSFCLPYSTQRIALPAALLHPALFTFAIQELEPHHPTNQPKHPGPPSETSQKHRCHPTVSSAQCQCRVLAPPAPREPRKKQKAKGQEPFSRAFCHGARQRSRSSTVWNGHGSGACPASAFVLRQPLRKAEATEEAMEKATKLPNHFQGYLH</sequence>